<dbReference type="Gramene" id="QL06p026506:mrna">
    <property type="protein sequence ID" value="QL06p026506:mrna"/>
    <property type="gene ID" value="QL06p026506"/>
</dbReference>
<dbReference type="InterPro" id="IPR025558">
    <property type="entry name" value="DUF4283"/>
</dbReference>
<sequence length="317" mass="36470">MDNLSKAWSCLTLSDREGSDLRLEEEEVALEFTIAAKFFTKHALNIDAIAQTFNPIWRSRNGFKVKKEEDHIVLFTFDNKIEMGKILSTEPWSFDKHIMILQRYDKDIDLCDMEFNLVTFWVQERFGEHNSFDEILEQIPTTVTEDMNKELIEKFMAQEVEDALKQMAPLKSPGLDGNTENRDPALFSMVIWALWNRRINHRLGKTVVSLDQLLHQAKERLREFALHNTSTIVPVGRPPTCWHPPNRPLYKVNFDGALFDLENYVVDVADPNNMKISSSEHYDLLSKPSLSGIPLLVPGNKIDKLGVLSKQALINVN</sequence>
<dbReference type="SUPFAM" id="SSF52540">
    <property type="entry name" value="P-loop containing nucleoside triphosphate hydrolases"/>
    <property type="match status" value="1"/>
</dbReference>
<dbReference type="GO" id="GO:0003924">
    <property type="term" value="F:GTPase activity"/>
    <property type="evidence" value="ECO:0007669"/>
    <property type="project" value="InterPro"/>
</dbReference>
<dbReference type="InParanoid" id="A0A7N2LZ22"/>
<evidence type="ECO:0000313" key="6">
    <source>
        <dbReference type="Proteomes" id="UP000594261"/>
    </source>
</evidence>
<dbReference type="Pfam" id="PF14111">
    <property type="entry name" value="DUF4283"/>
    <property type="match status" value="1"/>
</dbReference>
<name>A0A7N2LZ22_QUELO</name>
<dbReference type="PANTHER" id="PTHR45732">
    <property type="entry name" value="ADP-RIBOSYLATION FACTOR-LIKE PROTEIN 8"/>
    <property type="match status" value="1"/>
</dbReference>
<evidence type="ECO:0000313" key="5">
    <source>
        <dbReference type="EnsemblPlants" id="QL06p026506:mrna"/>
    </source>
</evidence>
<evidence type="ECO:0000256" key="1">
    <source>
        <dbReference type="ARBA" id="ARBA00022741"/>
    </source>
</evidence>
<reference evidence="5 6" key="1">
    <citation type="journal article" date="2016" name="G3 (Bethesda)">
        <title>First Draft Assembly and Annotation of the Genome of a California Endemic Oak Quercus lobata Nee (Fagaceae).</title>
        <authorList>
            <person name="Sork V.L."/>
            <person name="Fitz-Gibbon S.T."/>
            <person name="Puiu D."/>
            <person name="Crepeau M."/>
            <person name="Gugger P.F."/>
            <person name="Sherman R."/>
            <person name="Stevens K."/>
            <person name="Langley C.H."/>
            <person name="Pellegrini M."/>
            <person name="Salzberg S.L."/>
        </authorList>
    </citation>
    <scope>NUCLEOTIDE SEQUENCE [LARGE SCALE GENOMIC DNA]</scope>
    <source>
        <strain evidence="5 6">cv. SW786</strain>
    </source>
</reference>
<reference evidence="5" key="2">
    <citation type="submission" date="2021-01" db="UniProtKB">
        <authorList>
            <consortium name="EnsemblPlants"/>
        </authorList>
    </citation>
    <scope>IDENTIFICATION</scope>
</reference>
<dbReference type="PANTHER" id="PTHR45732:SF7">
    <property type="entry name" value="ADP-RIBOSYLATION FACTOR-LIKE PROTEIN 8"/>
    <property type="match status" value="1"/>
</dbReference>
<feature type="binding site" evidence="3">
    <location>
        <begin position="300"/>
        <end position="303"/>
    </location>
    <ligand>
        <name>GTP</name>
        <dbReference type="ChEBI" id="CHEBI:37565"/>
    </ligand>
</feature>
<dbReference type="GO" id="GO:0005525">
    <property type="term" value="F:GTP binding"/>
    <property type="evidence" value="ECO:0007669"/>
    <property type="project" value="UniProtKB-KW"/>
</dbReference>
<dbReference type="Pfam" id="PF00025">
    <property type="entry name" value="Arf"/>
    <property type="match status" value="1"/>
</dbReference>
<evidence type="ECO:0000256" key="2">
    <source>
        <dbReference type="ARBA" id="ARBA00023134"/>
    </source>
</evidence>
<dbReference type="Gene3D" id="3.40.50.300">
    <property type="entry name" value="P-loop containing nucleotide triphosphate hydrolases"/>
    <property type="match status" value="1"/>
</dbReference>
<dbReference type="EMBL" id="LRBV02000006">
    <property type="status" value="NOT_ANNOTATED_CDS"/>
    <property type="molecule type" value="Genomic_DNA"/>
</dbReference>
<keyword evidence="6" id="KW-1185">Reference proteome</keyword>
<evidence type="ECO:0000259" key="4">
    <source>
        <dbReference type="Pfam" id="PF14111"/>
    </source>
</evidence>
<evidence type="ECO:0000256" key="3">
    <source>
        <dbReference type="PIRSR" id="PIRSR606689-1"/>
    </source>
</evidence>
<accession>A0A7N2LZ22</accession>
<dbReference type="InterPro" id="IPR027417">
    <property type="entry name" value="P-loop_NTPase"/>
</dbReference>
<dbReference type="EnsemblPlants" id="QL06p026506:mrna">
    <property type="protein sequence ID" value="QL06p026506:mrna"/>
    <property type="gene ID" value="QL06p026506"/>
</dbReference>
<keyword evidence="1 3" id="KW-0547">Nucleotide-binding</keyword>
<dbReference type="AlphaFoldDB" id="A0A7N2LZ22"/>
<organism evidence="5 6">
    <name type="scientific">Quercus lobata</name>
    <name type="common">Valley oak</name>
    <dbReference type="NCBI Taxonomy" id="97700"/>
    <lineage>
        <taxon>Eukaryota</taxon>
        <taxon>Viridiplantae</taxon>
        <taxon>Streptophyta</taxon>
        <taxon>Embryophyta</taxon>
        <taxon>Tracheophyta</taxon>
        <taxon>Spermatophyta</taxon>
        <taxon>Magnoliopsida</taxon>
        <taxon>eudicotyledons</taxon>
        <taxon>Gunneridae</taxon>
        <taxon>Pentapetalae</taxon>
        <taxon>rosids</taxon>
        <taxon>fabids</taxon>
        <taxon>Fagales</taxon>
        <taxon>Fagaceae</taxon>
        <taxon>Quercus</taxon>
    </lineage>
</organism>
<proteinExistence type="predicted"/>
<feature type="domain" description="DUF4283" evidence="4">
    <location>
        <begin position="29"/>
        <end position="109"/>
    </location>
</feature>
<protein>
    <recommendedName>
        <fullName evidence="4">DUF4283 domain-containing protein</fullName>
    </recommendedName>
</protein>
<keyword evidence="2 3" id="KW-0342">GTP-binding</keyword>
<dbReference type="InterPro" id="IPR006689">
    <property type="entry name" value="Small_GTPase_ARF/SAR"/>
</dbReference>
<dbReference type="Proteomes" id="UP000594261">
    <property type="component" value="Chromosome 6"/>
</dbReference>